<comment type="caution">
    <text evidence="1">The sequence shown here is derived from an EMBL/GenBank/DDBJ whole genome shotgun (WGS) entry which is preliminary data.</text>
</comment>
<organism evidence="1">
    <name type="scientific">candidate division WOR-3 bacterium</name>
    <dbReference type="NCBI Taxonomy" id="2052148"/>
    <lineage>
        <taxon>Bacteria</taxon>
        <taxon>Bacteria division WOR-3</taxon>
    </lineage>
</organism>
<evidence type="ECO:0000313" key="1">
    <source>
        <dbReference type="EMBL" id="HGD13479.1"/>
    </source>
</evidence>
<sequence>MSDKFTGEKTIPLKTKLLDCWISYLGAVTTLLRSRGIKCDLTEVAGMSGYAFIVNIHPELLPTGPVAFDWEVLVEGTQALGIQTELVAVELSDNEAELYQELFLRVREEIDENRCCIIWGAGDGPEFNLVCGYCDDAYVVLKSNGNRLVRYDRLNAIWRLAGVFFGEPVAVERKGAERKAILRAVKLLQGMAPCFDAEYHSGFKAFQTWAELVKAGRADNYGFIYNLMCYYELQMFAAGFCARLASRHQKIAVQLKNAAKFFQWSFENLKQIKDIAPEPDEQFPNPDQISKLLKECAELNSQAVQELERALSLV</sequence>
<accession>A0A7V3PU74</accession>
<protein>
    <recommendedName>
        <fullName evidence="2">DUF4872 domain-containing protein</fullName>
    </recommendedName>
</protein>
<gene>
    <name evidence="1" type="ORF">ENX16_05310</name>
</gene>
<reference evidence="1" key="1">
    <citation type="journal article" date="2020" name="mSystems">
        <title>Genome- and Community-Level Interaction Insights into Carbon Utilization and Element Cycling Functions of Hydrothermarchaeota in Hydrothermal Sediment.</title>
        <authorList>
            <person name="Zhou Z."/>
            <person name="Liu Y."/>
            <person name="Xu W."/>
            <person name="Pan J."/>
            <person name="Luo Z.H."/>
            <person name="Li M."/>
        </authorList>
    </citation>
    <scope>NUCLEOTIDE SEQUENCE [LARGE SCALE GENOMIC DNA]</scope>
    <source>
        <strain evidence="1">SpSt-914</strain>
    </source>
</reference>
<dbReference type="AlphaFoldDB" id="A0A7V3PU74"/>
<evidence type="ECO:0008006" key="2">
    <source>
        <dbReference type="Google" id="ProtNLM"/>
    </source>
</evidence>
<dbReference type="EMBL" id="DTMZ01000123">
    <property type="protein sequence ID" value="HGD13479.1"/>
    <property type="molecule type" value="Genomic_DNA"/>
</dbReference>
<name>A0A7V3PU74_UNCW3</name>
<proteinExistence type="predicted"/>